<dbReference type="AlphaFoldDB" id="A0A2T4JD95"/>
<accession>A0A2T4JD95</accession>
<keyword evidence="2" id="KW-1185">Reference proteome</keyword>
<dbReference type="RefSeq" id="WP_107671884.1">
    <property type="nucleotide sequence ID" value="NZ_PZKE01000002.1"/>
</dbReference>
<name>A0A2T4JD95_FUSBL</name>
<keyword evidence="1" id="KW-0418">Kinase</keyword>
<proteinExistence type="predicted"/>
<dbReference type="SUPFAM" id="SSF53795">
    <property type="entry name" value="PEP carboxykinase-like"/>
    <property type="match status" value="1"/>
</dbReference>
<dbReference type="GO" id="GO:0016301">
    <property type="term" value="F:kinase activity"/>
    <property type="evidence" value="ECO:0007669"/>
    <property type="project" value="UniProtKB-KW"/>
</dbReference>
<gene>
    <name evidence="1" type="ORF">C5F44_02210</name>
</gene>
<evidence type="ECO:0000313" key="1">
    <source>
        <dbReference type="EMBL" id="PTE15876.1"/>
    </source>
</evidence>
<dbReference type="EMBL" id="PZKE01000002">
    <property type="protein sequence ID" value="PTE15876.1"/>
    <property type="molecule type" value="Genomic_DNA"/>
</dbReference>
<organism evidence="1 2">
    <name type="scientific">Fuscovulum blasticum DSM 2131</name>
    <dbReference type="NCBI Taxonomy" id="1188250"/>
    <lineage>
        <taxon>Bacteria</taxon>
        <taxon>Pseudomonadati</taxon>
        <taxon>Pseudomonadota</taxon>
        <taxon>Alphaproteobacteria</taxon>
        <taxon>Rhodobacterales</taxon>
        <taxon>Paracoccaceae</taxon>
        <taxon>Pseudogemmobacter</taxon>
    </lineage>
</organism>
<evidence type="ECO:0000313" key="2">
    <source>
        <dbReference type="Proteomes" id="UP000241362"/>
    </source>
</evidence>
<dbReference type="Proteomes" id="UP000241362">
    <property type="component" value="Unassembled WGS sequence"/>
</dbReference>
<dbReference type="InterPro" id="IPR027417">
    <property type="entry name" value="P-loop_NTPase"/>
</dbReference>
<keyword evidence="1" id="KW-0808">Transferase</keyword>
<comment type="caution">
    <text evidence="1">The sequence shown here is derived from an EMBL/GenBank/DDBJ whole genome shotgun (WGS) entry which is preliminary data.</text>
</comment>
<reference evidence="1 2" key="1">
    <citation type="submission" date="2018-03" db="EMBL/GenBank/DDBJ databases">
        <title>Rhodobacter blasticus.</title>
        <authorList>
            <person name="Meyer T.E."/>
            <person name="Miller S."/>
            <person name="Lodha T."/>
            <person name="Gandham S."/>
            <person name="Chintalapati S."/>
            <person name="Chintalapati V.R."/>
        </authorList>
    </citation>
    <scope>NUCLEOTIDE SEQUENCE [LARGE SCALE GENOMIC DNA]</scope>
    <source>
        <strain evidence="1 2">DSM 2131</strain>
    </source>
</reference>
<sequence length="344" mass="35964">MTLAGAAVALDPTALPQGLAAMFAQFGNLWQNAAPITRFTVEETAFDCRGTAPAYADLVRTGICQPAATATRPAQLLLLDAPGPLWAAPYFQEREVEAALRGTPYLLAHDPDRGFWQAFDRATGRGLQFMRGPTGYPPWEPGSPLRNFLHWQVLGPRRGLIHAGTLAFGGIGVLLAGPGGSGKSGTVLAGLLHGLSSVGDDYVLADLEGGLALRPVFRTLKQDPTGAVRLGLSLAPRAANWQGKLQLTVDEIAPAALVPQITPLALLCPRVAHAPRTTFRPLDAKSAFQALAPSGVSQIPGDRAAAFALAAAVVRALPCHAVDLGTDPAEIAGAICDFIRRGGV</sequence>
<dbReference type="Gene3D" id="3.40.50.300">
    <property type="entry name" value="P-loop containing nucleotide triphosphate hydrolases"/>
    <property type="match status" value="1"/>
</dbReference>
<protein>
    <submittedName>
        <fullName evidence="1">Serine kinase</fullName>
    </submittedName>
</protein>